<keyword evidence="2" id="KW-0539">Nucleus</keyword>
<evidence type="ECO:0000259" key="4">
    <source>
        <dbReference type="Pfam" id="PF04802"/>
    </source>
</evidence>
<dbReference type="Proteomes" id="UP001385951">
    <property type="component" value="Unassembled WGS sequence"/>
</dbReference>
<dbReference type="InterPro" id="IPR051137">
    <property type="entry name" value="PP4R3-like"/>
</dbReference>
<dbReference type="EMBL" id="JASBNA010000042">
    <property type="protein sequence ID" value="KAK7681315.1"/>
    <property type="molecule type" value="Genomic_DNA"/>
</dbReference>
<dbReference type="PANTHER" id="PTHR23318:SF0">
    <property type="entry name" value="SERINE_THREONINE-PROTEIN PHOSPHATASE 4 REGULATORY SUBUNIT 3"/>
    <property type="match status" value="1"/>
</dbReference>
<evidence type="ECO:0000313" key="6">
    <source>
        <dbReference type="EMBL" id="KAK7681315.1"/>
    </source>
</evidence>
<protein>
    <submittedName>
        <fullName evidence="6">Uncharacterized protein</fullName>
    </submittedName>
</protein>
<dbReference type="InterPro" id="IPR055236">
    <property type="entry name" value="EVH1_PP4R3"/>
</dbReference>
<comment type="caution">
    <text evidence="6">The sequence shown here is derived from an EMBL/GenBank/DDBJ whole genome shotgun (WGS) entry which is preliminary data.</text>
</comment>
<dbReference type="GO" id="GO:0005654">
    <property type="term" value="C:nucleoplasm"/>
    <property type="evidence" value="ECO:0007669"/>
    <property type="project" value="TreeGrafter"/>
</dbReference>
<dbReference type="InterPro" id="IPR006887">
    <property type="entry name" value="P4R3-like_central_dom"/>
</dbReference>
<evidence type="ECO:0000256" key="3">
    <source>
        <dbReference type="SAM" id="MobiDB-lite"/>
    </source>
</evidence>
<feature type="domain" description="Serine/threonine-protein phosphatase 4 regulatory subunit 3-like central" evidence="4">
    <location>
        <begin position="261"/>
        <end position="518"/>
    </location>
</feature>
<evidence type="ECO:0000256" key="2">
    <source>
        <dbReference type="ARBA" id="ARBA00023242"/>
    </source>
</evidence>
<feature type="region of interest" description="Disordered" evidence="3">
    <location>
        <begin position="417"/>
        <end position="436"/>
    </location>
</feature>
<feature type="region of interest" description="Disordered" evidence="3">
    <location>
        <begin position="614"/>
        <end position="636"/>
    </location>
</feature>
<dbReference type="GO" id="GO:0072542">
    <property type="term" value="F:protein phosphatase activator activity"/>
    <property type="evidence" value="ECO:0007669"/>
    <property type="project" value="TreeGrafter"/>
</dbReference>
<dbReference type="GO" id="GO:0006974">
    <property type="term" value="P:DNA damage response"/>
    <property type="evidence" value="ECO:0007669"/>
    <property type="project" value="TreeGrafter"/>
</dbReference>
<organism evidence="6 7">
    <name type="scientific">Cerrena zonata</name>
    <dbReference type="NCBI Taxonomy" id="2478898"/>
    <lineage>
        <taxon>Eukaryota</taxon>
        <taxon>Fungi</taxon>
        <taxon>Dikarya</taxon>
        <taxon>Basidiomycota</taxon>
        <taxon>Agaricomycotina</taxon>
        <taxon>Agaricomycetes</taxon>
        <taxon>Polyporales</taxon>
        <taxon>Cerrenaceae</taxon>
        <taxon>Cerrena</taxon>
    </lineage>
</organism>
<evidence type="ECO:0000313" key="7">
    <source>
        <dbReference type="Proteomes" id="UP001385951"/>
    </source>
</evidence>
<dbReference type="GO" id="GO:0030289">
    <property type="term" value="C:protein phosphatase 4 complex"/>
    <property type="evidence" value="ECO:0007669"/>
    <property type="project" value="TreeGrafter"/>
</dbReference>
<dbReference type="AlphaFoldDB" id="A0AAW0FIR4"/>
<feature type="domain" description="PP4R3 EVH1-like" evidence="5">
    <location>
        <begin position="104"/>
        <end position="202"/>
    </location>
</feature>
<keyword evidence="7" id="KW-1185">Reference proteome</keyword>
<feature type="region of interest" description="Disordered" evidence="3">
    <location>
        <begin position="1"/>
        <end position="92"/>
    </location>
</feature>
<evidence type="ECO:0000259" key="5">
    <source>
        <dbReference type="Pfam" id="PF22972"/>
    </source>
</evidence>
<name>A0AAW0FIR4_9APHY</name>
<dbReference type="Pfam" id="PF04802">
    <property type="entry name" value="PP4R3"/>
    <property type="match status" value="1"/>
</dbReference>
<gene>
    <name evidence="6" type="ORF">QCA50_015703</name>
</gene>
<proteinExistence type="predicted"/>
<dbReference type="PANTHER" id="PTHR23318">
    <property type="entry name" value="ATP SYNTHASE GAMMA-RELATED"/>
    <property type="match status" value="1"/>
</dbReference>
<sequence length="670" mass="74650">MGYETSITSPEQNGNEEEGAHHISVSNSNGDTNSDDLNKGSGDADEPHSPPSNLSSISLPTAGPSSSPHKNVVDEDNEKKQSEDEREQDPLYQEMLMISTKVPRRVKVYLLQGEDWLDNGTGYCTGEFSEDTHKPYFFVRSELHPQEVILKSYLEGSIQYQRQQETLIVWTDLSGKDLALSFQETEGCADLCEFIIKVQQQGFSSDISLYYVISNASISDNDGNNGGVNEITELITGPINIPEDPTIDNLESIIDVISQGSNSQYTRSCILKFIIEKQDVSLVNSIDNDNSIDISDPPSMSPAAAAAAAATNSENGNDKNLIDKDKNFGEHKPLKFKLSDDMTLSLILSKLLLEDKNPGLKIQAFEALRILLDSNIASNTSIPGQFEGSNGEPNMKNVQNGFDLEVLRNQFSNFQDEFEDEEGEENRNPLNRGSNEVNDINTNNYFEAFYSKVAPGLFKELSDLSYSKEDSKLHESIVSKIKGDEILYQHLCDLISFCSKEHEAYISRPFFLENNILLGNFKDICRDKINYVSTGKELVKMVENEFYEDDTKQFGVADTSFDSEDDEFLNNGHNVSTPIKSDEEVEPNELNENLPLSNGSGPHNLFEDIEKDMGHKTHAKRAREDDNDSELQPIHKKETFVSVADLLKSVLPTSVLPKSNPVSPTNDEPA</sequence>
<accession>A0AAW0FIR4</accession>
<feature type="compositionally biased region" description="Low complexity" evidence="3">
    <location>
        <begin position="51"/>
        <end position="60"/>
    </location>
</feature>
<dbReference type="InterPro" id="IPR011993">
    <property type="entry name" value="PH-like_dom_sf"/>
</dbReference>
<evidence type="ECO:0000256" key="1">
    <source>
        <dbReference type="ARBA" id="ARBA00004123"/>
    </source>
</evidence>
<dbReference type="SUPFAM" id="SSF50729">
    <property type="entry name" value="PH domain-like"/>
    <property type="match status" value="1"/>
</dbReference>
<feature type="compositionally biased region" description="Basic and acidic residues" evidence="3">
    <location>
        <begin position="71"/>
        <end position="83"/>
    </location>
</feature>
<dbReference type="Pfam" id="PF22972">
    <property type="entry name" value="EVH1_PP4R3"/>
    <property type="match status" value="1"/>
</dbReference>
<comment type="subcellular location">
    <subcellularLocation>
        <location evidence="1">Nucleus</location>
    </subcellularLocation>
</comment>
<reference evidence="6 7" key="1">
    <citation type="submission" date="2022-09" db="EMBL/GenBank/DDBJ databases">
        <authorList>
            <person name="Palmer J.M."/>
        </authorList>
    </citation>
    <scope>NUCLEOTIDE SEQUENCE [LARGE SCALE GENOMIC DNA]</scope>
    <source>
        <strain evidence="6 7">DSM 7382</strain>
    </source>
</reference>
<feature type="compositionally biased region" description="Polar residues" evidence="3">
    <location>
        <begin position="1"/>
        <end position="13"/>
    </location>
</feature>
<feature type="region of interest" description="Disordered" evidence="3">
    <location>
        <begin position="568"/>
        <end position="588"/>
    </location>
</feature>
<dbReference type="Gene3D" id="2.30.29.30">
    <property type="entry name" value="Pleckstrin-homology domain (PH domain)/Phosphotyrosine-binding domain (PTB)"/>
    <property type="match status" value="1"/>
</dbReference>